<feature type="domain" description="HTH cro/C1-type" evidence="1">
    <location>
        <begin position="10"/>
        <end position="64"/>
    </location>
</feature>
<dbReference type="Pfam" id="PF01381">
    <property type="entry name" value="HTH_3"/>
    <property type="match status" value="1"/>
</dbReference>
<dbReference type="Proteomes" id="UP000185511">
    <property type="component" value="Chromosome"/>
</dbReference>
<protein>
    <submittedName>
        <fullName evidence="2">DNA binding protein with helix-turn-helix domain</fullName>
    </submittedName>
</protein>
<dbReference type="SMART" id="SM00530">
    <property type="entry name" value="HTH_XRE"/>
    <property type="match status" value="1"/>
</dbReference>
<dbReference type="SUPFAM" id="SSF47413">
    <property type="entry name" value="lambda repressor-like DNA-binding domains"/>
    <property type="match status" value="1"/>
</dbReference>
<dbReference type="KEGG" id="acad:UA74_05585"/>
<dbReference type="CDD" id="cd00093">
    <property type="entry name" value="HTH_XRE"/>
    <property type="match status" value="1"/>
</dbReference>
<dbReference type="PROSITE" id="PS50943">
    <property type="entry name" value="HTH_CROC1"/>
    <property type="match status" value="1"/>
</dbReference>
<dbReference type="GO" id="GO:0003677">
    <property type="term" value="F:DNA binding"/>
    <property type="evidence" value="ECO:0007669"/>
    <property type="project" value="InterPro"/>
</dbReference>
<dbReference type="RefSeq" id="WP_075739347.1">
    <property type="nucleotide sequence ID" value="NZ_CP016076.1"/>
</dbReference>
<keyword evidence="3" id="KW-1185">Reference proteome</keyword>
<gene>
    <name evidence="2" type="ORF">UA74_05585</name>
</gene>
<name>A0AAC9PQN0_9PSEU</name>
<evidence type="ECO:0000259" key="1">
    <source>
        <dbReference type="PROSITE" id="PS50943"/>
    </source>
</evidence>
<dbReference type="InterPro" id="IPR010982">
    <property type="entry name" value="Lambda_DNA-bd_dom_sf"/>
</dbReference>
<dbReference type="EMBL" id="CP016076">
    <property type="protein sequence ID" value="APU13193.1"/>
    <property type="molecule type" value="Genomic_DNA"/>
</dbReference>
<dbReference type="AlphaFoldDB" id="A0AAC9PQN0"/>
<sequence length="408" mass="43468">MADDTVGDVLRAERLRLRLTLEQAGRLIGFSSSTLSRIEHNLRRLDIEELRAVASRYGIAPSRLGLATVDDQQHIDGSGGHVQRRQFLTAAAGLAVPYAVLARLDDALVALPAARGQVTESTVTASMAVSQALFDRAQYTALVAGLPGLLAAAHELADVHQDSRSQATVAACYNLATHTLTKLGQHQVSRLTADRAMNHARRADSPLALALSARAIGVVLRHEGRPRIAQRVTLGAIGAVQATGLTVPAERAVLTQILCTAAYSAATNGDQDQAVDLIGAAEDAVCGLDRPVIVGGNAVTPAQVQLYKIGVHRAAGDSSQALDAARGLRPEHFATAERRSRLHTDLARAWWMHGRPEQTAAALLAAYHEAPTELTGRPAIRHIGLDLVRRHPHTSGARELRLALRSSV</sequence>
<evidence type="ECO:0000313" key="3">
    <source>
        <dbReference type="Proteomes" id="UP000185511"/>
    </source>
</evidence>
<dbReference type="Gene3D" id="1.10.260.40">
    <property type="entry name" value="lambda repressor-like DNA-binding domains"/>
    <property type="match status" value="1"/>
</dbReference>
<reference evidence="3" key="1">
    <citation type="submission" date="2016-06" db="EMBL/GenBank/DDBJ databases">
        <title>Complete genome sequence of Actinoalloteichus fjordicus DSM 46855 (=ADI127-17), type strain of the new species Actinoalloteichus fjordicus.</title>
        <authorList>
            <person name="Ruckert C."/>
            <person name="Nouioui I."/>
            <person name="Willmese J."/>
            <person name="van Wezel G."/>
            <person name="Klenk H.-P."/>
            <person name="Kalinowski J."/>
            <person name="Zotchev S.B."/>
        </authorList>
    </citation>
    <scope>NUCLEOTIDE SEQUENCE [LARGE SCALE GENOMIC DNA]</scope>
    <source>
        <strain evidence="3">ADI127-7</strain>
    </source>
</reference>
<dbReference type="InterPro" id="IPR001387">
    <property type="entry name" value="Cro/C1-type_HTH"/>
</dbReference>
<proteinExistence type="predicted"/>
<accession>A0AAC9PQN0</accession>
<evidence type="ECO:0000313" key="2">
    <source>
        <dbReference type="EMBL" id="APU13193.1"/>
    </source>
</evidence>
<organism evidence="2 3">
    <name type="scientific">Actinoalloteichus fjordicus</name>
    <dbReference type="NCBI Taxonomy" id="1612552"/>
    <lineage>
        <taxon>Bacteria</taxon>
        <taxon>Bacillati</taxon>
        <taxon>Actinomycetota</taxon>
        <taxon>Actinomycetes</taxon>
        <taxon>Pseudonocardiales</taxon>
        <taxon>Pseudonocardiaceae</taxon>
        <taxon>Actinoalloteichus</taxon>
    </lineage>
</organism>